<feature type="domain" description="Rhodopsin" evidence="7">
    <location>
        <begin position="98"/>
        <end position="254"/>
    </location>
</feature>
<evidence type="ECO:0000256" key="6">
    <source>
        <dbReference type="SAM" id="Phobius"/>
    </source>
</evidence>
<dbReference type="Pfam" id="PF20684">
    <property type="entry name" value="Fung_rhodopsin"/>
    <property type="match status" value="1"/>
</dbReference>
<evidence type="ECO:0000256" key="4">
    <source>
        <dbReference type="ARBA" id="ARBA00023136"/>
    </source>
</evidence>
<dbReference type="GO" id="GO:0016020">
    <property type="term" value="C:membrane"/>
    <property type="evidence" value="ECO:0007669"/>
    <property type="project" value="UniProtKB-SubCell"/>
</dbReference>
<dbReference type="STRING" id="1450537.A0A395I580"/>
<feature type="transmembrane region" description="Helical" evidence="6">
    <location>
        <begin position="105"/>
        <end position="127"/>
    </location>
</feature>
<evidence type="ECO:0000256" key="3">
    <source>
        <dbReference type="ARBA" id="ARBA00022989"/>
    </source>
</evidence>
<feature type="transmembrane region" description="Helical" evidence="6">
    <location>
        <begin position="231"/>
        <end position="253"/>
    </location>
</feature>
<keyword evidence="2 6" id="KW-0812">Transmembrane</keyword>
<dbReference type="Proteomes" id="UP000248961">
    <property type="component" value="Unassembled WGS sequence"/>
</dbReference>
<dbReference type="InterPro" id="IPR049326">
    <property type="entry name" value="Rhodopsin_dom_fungi"/>
</dbReference>
<evidence type="ECO:0000313" key="9">
    <source>
        <dbReference type="Proteomes" id="UP000248961"/>
    </source>
</evidence>
<reference evidence="8 9" key="1">
    <citation type="submission" date="2018-02" db="EMBL/GenBank/DDBJ databases">
        <title>The genomes of Aspergillus section Nigri reveals drivers in fungal speciation.</title>
        <authorList>
            <consortium name="DOE Joint Genome Institute"/>
            <person name="Vesth T.C."/>
            <person name="Nybo J."/>
            <person name="Theobald S."/>
            <person name="Brandl J."/>
            <person name="Frisvad J.C."/>
            <person name="Nielsen K.F."/>
            <person name="Lyhne E.K."/>
            <person name="Kogle M.E."/>
            <person name="Kuo A."/>
            <person name="Riley R."/>
            <person name="Clum A."/>
            <person name="Nolan M."/>
            <person name="Lipzen A."/>
            <person name="Salamov A."/>
            <person name="Henrissat B."/>
            <person name="Wiebenga A."/>
            <person name="De vries R.P."/>
            <person name="Grigoriev I.V."/>
            <person name="Mortensen U.H."/>
            <person name="Andersen M.R."/>
            <person name="Baker S.E."/>
        </authorList>
    </citation>
    <scope>NUCLEOTIDE SEQUENCE [LARGE SCALE GENOMIC DNA]</scope>
    <source>
        <strain evidence="8 9">CBS 101889</strain>
    </source>
</reference>
<dbReference type="RefSeq" id="XP_025553502.1">
    <property type="nucleotide sequence ID" value="XM_025697576.1"/>
</dbReference>
<evidence type="ECO:0000313" key="8">
    <source>
        <dbReference type="EMBL" id="RAL14348.1"/>
    </source>
</evidence>
<evidence type="ECO:0000259" key="7">
    <source>
        <dbReference type="Pfam" id="PF20684"/>
    </source>
</evidence>
<dbReference type="InterPro" id="IPR052337">
    <property type="entry name" value="SAT4-like"/>
</dbReference>
<sequence length="324" mass="36744">MSSFLDRPAGSPPSGQISNLDDPPNLLLVGRAILLLTWFLSSIPVFIRLYTKIFIVREFRFSDCMYLGLGMGYLATGWLINEAAPGVDQWNLRLRDFIRMLYRDLFFWSCHSLVWLNFIFYTICTFLEIFACRPLSKAWDVLNTDGSCLVNTRLINIISSAFNSVSDLMLLLLPQTRIWRLHVKLRKRVFVSAVFLFGVLATTSSIIRLVYTVLLYTTTNNLSYYSWMAGVWTLPEIACGIIAGCLPSLARFFRHLARSTFLAELRSFPYNLIRYSSHPSRRRPDGDGEETTAQVNKTRGVPDRFLLASFASARAAACPATQAG</sequence>
<accession>A0A395I580</accession>
<dbReference type="PANTHER" id="PTHR33048">
    <property type="entry name" value="PTH11-LIKE INTEGRAL MEMBRANE PROTEIN (AFU_ORTHOLOGUE AFUA_5G11245)"/>
    <property type="match status" value="1"/>
</dbReference>
<evidence type="ECO:0000256" key="2">
    <source>
        <dbReference type="ARBA" id="ARBA00022692"/>
    </source>
</evidence>
<protein>
    <recommendedName>
        <fullName evidence="7">Rhodopsin domain-containing protein</fullName>
    </recommendedName>
</protein>
<dbReference type="OrthoDB" id="4682787at2759"/>
<evidence type="ECO:0000256" key="5">
    <source>
        <dbReference type="ARBA" id="ARBA00038359"/>
    </source>
</evidence>
<feature type="transmembrane region" description="Helical" evidence="6">
    <location>
        <begin position="189"/>
        <end position="211"/>
    </location>
</feature>
<dbReference type="EMBL" id="KZ824275">
    <property type="protein sequence ID" value="RAL14348.1"/>
    <property type="molecule type" value="Genomic_DNA"/>
</dbReference>
<feature type="transmembrane region" description="Helical" evidence="6">
    <location>
        <begin position="63"/>
        <end position="80"/>
    </location>
</feature>
<comment type="subcellular location">
    <subcellularLocation>
        <location evidence="1">Membrane</location>
        <topology evidence="1">Multi-pass membrane protein</topology>
    </subcellularLocation>
</comment>
<dbReference type="AlphaFoldDB" id="A0A395I580"/>
<gene>
    <name evidence="8" type="ORF">BO97DRAFT_433014</name>
</gene>
<comment type="similarity">
    <text evidence="5">Belongs to the SAT4 family.</text>
</comment>
<evidence type="ECO:0000256" key="1">
    <source>
        <dbReference type="ARBA" id="ARBA00004141"/>
    </source>
</evidence>
<dbReference type="GeneID" id="37201865"/>
<proteinExistence type="inferred from homology"/>
<keyword evidence="4 6" id="KW-0472">Membrane</keyword>
<organism evidence="8 9">
    <name type="scientific">Aspergillus homomorphus (strain CBS 101889)</name>
    <dbReference type="NCBI Taxonomy" id="1450537"/>
    <lineage>
        <taxon>Eukaryota</taxon>
        <taxon>Fungi</taxon>
        <taxon>Dikarya</taxon>
        <taxon>Ascomycota</taxon>
        <taxon>Pezizomycotina</taxon>
        <taxon>Eurotiomycetes</taxon>
        <taxon>Eurotiomycetidae</taxon>
        <taxon>Eurotiales</taxon>
        <taxon>Aspergillaceae</taxon>
        <taxon>Aspergillus</taxon>
        <taxon>Aspergillus subgen. Circumdati</taxon>
    </lineage>
</organism>
<feature type="transmembrane region" description="Helical" evidence="6">
    <location>
        <begin position="28"/>
        <end position="51"/>
    </location>
</feature>
<dbReference type="VEuPathDB" id="FungiDB:BO97DRAFT_433014"/>
<keyword evidence="3 6" id="KW-1133">Transmembrane helix</keyword>
<keyword evidence="9" id="KW-1185">Reference proteome</keyword>
<dbReference type="PANTHER" id="PTHR33048:SF160">
    <property type="entry name" value="SAT4 FAMILY MEMBRANE PROTEIN"/>
    <property type="match status" value="1"/>
</dbReference>
<name>A0A395I580_ASPHC</name>